<evidence type="ECO:0000313" key="1">
    <source>
        <dbReference type="EMBL" id="KAI3796306.1"/>
    </source>
</evidence>
<dbReference type="Proteomes" id="UP001056120">
    <property type="component" value="Linkage Group LG12"/>
</dbReference>
<gene>
    <name evidence="1" type="ORF">L1987_38973</name>
</gene>
<reference evidence="1 2" key="2">
    <citation type="journal article" date="2022" name="Mol. Ecol. Resour.">
        <title>The genomes of chicory, endive, great burdock and yacon provide insights into Asteraceae paleo-polyploidization history and plant inulin production.</title>
        <authorList>
            <person name="Fan W."/>
            <person name="Wang S."/>
            <person name="Wang H."/>
            <person name="Wang A."/>
            <person name="Jiang F."/>
            <person name="Liu H."/>
            <person name="Zhao H."/>
            <person name="Xu D."/>
            <person name="Zhang Y."/>
        </authorList>
    </citation>
    <scope>NUCLEOTIDE SEQUENCE [LARGE SCALE GENOMIC DNA]</scope>
    <source>
        <strain evidence="2">cv. Yunnan</strain>
        <tissue evidence="1">Leaves</tissue>
    </source>
</reference>
<proteinExistence type="predicted"/>
<reference evidence="2" key="1">
    <citation type="journal article" date="2022" name="Mol. Ecol. Resour.">
        <title>The genomes of chicory, endive, great burdock and yacon provide insights into Asteraceae palaeo-polyploidization history and plant inulin production.</title>
        <authorList>
            <person name="Fan W."/>
            <person name="Wang S."/>
            <person name="Wang H."/>
            <person name="Wang A."/>
            <person name="Jiang F."/>
            <person name="Liu H."/>
            <person name="Zhao H."/>
            <person name="Xu D."/>
            <person name="Zhang Y."/>
        </authorList>
    </citation>
    <scope>NUCLEOTIDE SEQUENCE [LARGE SCALE GENOMIC DNA]</scope>
    <source>
        <strain evidence="2">cv. Yunnan</strain>
    </source>
</reference>
<accession>A0ACB9HLW8</accession>
<comment type="caution">
    <text evidence="1">The sequence shown here is derived from an EMBL/GenBank/DDBJ whole genome shotgun (WGS) entry which is preliminary data.</text>
</comment>
<keyword evidence="2" id="KW-1185">Reference proteome</keyword>
<sequence length="170" mass="19335">MTTTLPLKLRGIFLPEDSPENQTNPIGDIFSKLVSAISNFFQYLTGLFNQEFPPDTREEKIHRLFDGATHYLIGAVVLITCLCCWSCILSCISCIFVGLFNAVRSVFRCIRCCLCCGTRSARRMMKAPGRPSMRLQRVASERNPRGYFRSLRGFVLPIWTFCIFSFGIIL</sequence>
<organism evidence="1 2">
    <name type="scientific">Smallanthus sonchifolius</name>
    <dbReference type="NCBI Taxonomy" id="185202"/>
    <lineage>
        <taxon>Eukaryota</taxon>
        <taxon>Viridiplantae</taxon>
        <taxon>Streptophyta</taxon>
        <taxon>Embryophyta</taxon>
        <taxon>Tracheophyta</taxon>
        <taxon>Spermatophyta</taxon>
        <taxon>Magnoliopsida</taxon>
        <taxon>eudicotyledons</taxon>
        <taxon>Gunneridae</taxon>
        <taxon>Pentapetalae</taxon>
        <taxon>asterids</taxon>
        <taxon>campanulids</taxon>
        <taxon>Asterales</taxon>
        <taxon>Asteraceae</taxon>
        <taxon>Asteroideae</taxon>
        <taxon>Heliantheae alliance</taxon>
        <taxon>Millerieae</taxon>
        <taxon>Smallanthus</taxon>
    </lineage>
</organism>
<evidence type="ECO:0000313" key="2">
    <source>
        <dbReference type="Proteomes" id="UP001056120"/>
    </source>
</evidence>
<protein>
    <submittedName>
        <fullName evidence="1">Uncharacterized protein</fullName>
    </submittedName>
</protein>
<dbReference type="EMBL" id="CM042029">
    <property type="protein sequence ID" value="KAI3796306.1"/>
    <property type="molecule type" value="Genomic_DNA"/>
</dbReference>
<name>A0ACB9HLW8_9ASTR</name>